<keyword evidence="9 10" id="KW-0472">Membrane</keyword>
<dbReference type="Proteomes" id="UP001497525">
    <property type="component" value="Unassembled WGS sequence"/>
</dbReference>
<name>A0AAV2TEL3_CALDB</name>
<dbReference type="GO" id="GO:0008194">
    <property type="term" value="F:UDP-glycosyltransferase activity"/>
    <property type="evidence" value="ECO:0007669"/>
    <property type="project" value="TreeGrafter"/>
</dbReference>
<dbReference type="PANTHER" id="PTHR11214">
    <property type="entry name" value="BETA-1,3-N-ACETYLGLUCOSAMINYLTRANSFERASE"/>
    <property type="match status" value="1"/>
</dbReference>
<protein>
    <recommendedName>
        <fullName evidence="10">Hexosyltransferase</fullName>
        <ecNumber evidence="10">2.4.1.-</ecNumber>
    </recommendedName>
</protein>
<comment type="subcellular location">
    <subcellularLocation>
        <location evidence="1 10">Golgi apparatus membrane</location>
        <topology evidence="1 10">Single-pass type II membrane protein</topology>
    </subcellularLocation>
</comment>
<evidence type="ECO:0000256" key="4">
    <source>
        <dbReference type="ARBA" id="ARBA00022679"/>
    </source>
</evidence>
<reference evidence="11" key="1">
    <citation type="submission" date="2024-06" db="EMBL/GenBank/DDBJ databases">
        <authorList>
            <person name="Liu X."/>
            <person name="Lenzi L."/>
            <person name="Haldenby T S."/>
            <person name="Uol C."/>
        </authorList>
    </citation>
    <scope>NUCLEOTIDE SEQUENCE</scope>
</reference>
<dbReference type="Pfam" id="PF01762">
    <property type="entry name" value="Galactosyl_T"/>
    <property type="match status" value="1"/>
</dbReference>
<evidence type="ECO:0000256" key="8">
    <source>
        <dbReference type="ARBA" id="ARBA00023034"/>
    </source>
</evidence>
<keyword evidence="3 10" id="KW-0328">Glycosyltransferase</keyword>
<sequence length="478" mass="54903">MLTRSSLRIMVGRIFLSIVLVWQAIYFLILPHQASLNELPADSIRPGSGRKWTDYCPRIPDIRSKWPPSRLSDIRNPIFGLYDLTLRPLVISNIRVSNDHYFDTLKSMYDGKRVSGSQTKQLVMMDQAMRIGGSNPNFYLYPQTMDLIAAVKSIRSGLHVDEYPINNPELYVIESPQFTCNHTDQRRGDSRRTHPLDLVILVKSCLDCADKRTHIRSTYMQSHLWSGYHVQFAFVVGLPFIQVSKHLRFDGVNFTREHKIVNYTQLKRARVNLFRESAQYNDLLIGGFHDMYFNLTLKLIFTFRWASAFCKDQTPIFLFVDDDISVNPRNLMKFLGRIPISGRTHFNGGMPPASQIPIRPNSTLGGVWAVSEDEFPWERYPSYSLGAGYLVGADYVYDAAVAMAFTQFFRIDDAFLGMVWAKLNYPVLNVPGFRLWIPSSEEVSQTIIAFSNSMDQYINWETGEMKQASSKQPPQTKI</sequence>
<dbReference type="GO" id="GO:0006493">
    <property type="term" value="P:protein O-linked glycosylation"/>
    <property type="evidence" value="ECO:0007669"/>
    <property type="project" value="TreeGrafter"/>
</dbReference>
<evidence type="ECO:0000256" key="9">
    <source>
        <dbReference type="ARBA" id="ARBA00023136"/>
    </source>
</evidence>
<dbReference type="PANTHER" id="PTHR11214:SF349">
    <property type="entry name" value="BETA-1,3-GALACTOSYLTRANSFERASE BRN"/>
    <property type="match status" value="1"/>
</dbReference>
<accession>A0AAV2TEL3</accession>
<evidence type="ECO:0000256" key="1">
    <source>
        <dbReference type="ARBA" id="ARBA00004323"/>
    </source>
</evidence>
<dbReference type="Gene3D" id="3.90.550.50">
    <property type="match status" value="1"/>
</dbReference>
<evidence type="ECO:0000256" key="2">
    <source>
        <dbReference type="ARBA" id="ARBA00008661"/>
    </source>
</evidence>
<dbReference type="AlphaFoldDB" id="A0AAV2TEL3"/>
<dbReference type="EMBL" id="CAXLJL010000201">
    <property type="protein sequence ID" value="CAL5134456.1"/>
    <property type="molecule type" value="Genomic_DNA"/>
</dbReference>
<organism evidence="11 12">
    <name type="scientific">Calicophoron daubneyi</name>
    <name type="common">Rumen fluke</name>
    <name type="synonym">Paramphistomum daubneyi</name>
    <dbReference type="NCBI Taxonomy" id="300641"/>
    <lineage>
        <taxon>Eukaryota</taxon>
        <taxon>Metazoa</taxon>
        <taxon>Spiralia</taxon>
        <taxon>Lophotrochozoa</taxon>
        <taxon>Platyhelminthes</taxon>
        <taxon>Trematoda</taxon>
        <taxon>Digenea</taxon>
        <taxon>Plagiorchiida</taxon>
        <taxon>Pronocephalata</taxon>
        <taxon>Paramphistomoidea</taxon>
        <taxon>Paramphistomidae</taxon>
        <taxon>Calicophoron</taxon>
    </lineage>
</organism>
<dbReference type="GO" id="GO:0016758">
    <property type="term" value="F:hexosyltransferase activity"/>
    <property type="evidence" value="ECO:0007669"/>
    <property type="project" value="InterPro"/>
</dbReference>
<comment type="similarity">
    <text evidence="2 10">Belongs to the glycosyltransferase 31 family.</text>
</comment>
<proteinExistence type="inferred from homology"/>
<gene>
    <name evidence="11" type="ORF">CDAUBV1_LOCUS7835</name>
</gene>
<evidence type="ECO:0000256" key="6">
    <source>
        <dbReference type="ARBA" id="ARBA00022968"/>
    </source>
</evidence>
<keyword evidence="6 10" id="KW-0735">Signal-anchor</keyword>
<evidence type="ECO:0000313" key="11">
    <source>
        <dbReference type="EMBL" id="CAL5134456.1"/>
    </source>
</evidence>
<keyword evidence="8 10" id="KW-0333">Golgi apparatus</keyword>
<dbReference type="InterPro" id="IPR002659">
    <property type="entry name" value="Glyco_trans_31"/>
</dbReference>
<dbReference type="EC" id="2.4.1.-" evidence="10"/>
<evidence type="ECO:0000256" key="7">
    <source>
        <dbReference type="ARBA" id="ARBA00022989"/>
    </source>
</evidence>
<dbReference type="GO" id="GO:0000139">
    <property type="term" value="C:Golgi membrane"/>
    <property type="evidence" value="ECO:0007669"/>
    <property type="project" value="UniProtKB-SubCell"/>
</dbReference>
<comment type="caution">
    <text evidence="11">The sequence shown here is derived from an EMBL/GenBank/DDBJ whole genome shotgun (WGS) entry which is preliminary data.</text>
</comment>
<keyword evidence="7 10" id="KW-1133">Transmembrane helix</keyword>
<feature type="transmembrane region" description="Helical" evidence="10">
    <location>
        <begin position="12"/>
        <end position="30"/>
    </location>
</feature>
<evidence type="ECO:0000256" key="5">
    <source>
        <dbReference type="ARBA" id="ARBA00022692"/>
    </source>
</evidence>
<evidence type="ECO:0000256" key="10">
    <source>
        <dbReference type="RuleBase" id="RU363063"/>
    </source>
</evidence>
<keyword evidence="4" id="KW-0808">Transferase</keyword>
<evidence type="ECO:0000256" key="3">
    <source>
        <dbReference type="ARBA" id="ARBA00022676"/>
    </source>
</evidence>
<keyword evidence="5 10" id="KW-0812">Transmembrane</keyword>
<evidence type="ECO:0000313" key="12">
    <source>
        <dbReference type="Proteomes" id="UP001497525"/>
    </source>
</evidence>